<dbReference type="EMBL" id="JH818279">
    <property type="protein sequence ID" value="EKC32643.1"/>
    <property type="molecule type" value="Genomic_DNA"/>
</dbReference>
<dbReference type="Gene3D" id="3.30.160.60">
    <property type="entry name" value="Classic Zinc Finger"/>
    <property type="match status" value="1"/>
</dbReference>
<accession>K1QFJ6</accession>
<dbReference type="SUPFAM" id="SSF101898">
    <property type="entry name" value="NHL repeat"/>
    <property type="match status" value="1"/>
</dbReference>
<gene>
    <name evidence="1" type="ORF">CGI_10011458</name>
</gene>
<dbReference type="Pfam" id="PF00643">
    <property type="entry name" value="zf-B_box"/>
    <property type="match status" value="1"/>
</dbReference>
<dbReference type="SUPFAM" id="SSF57845">
    <property type="entry name" value="B-box zinc-binding domain"/>
    <property type="match status" value="1"/>
</dbReference>
<name>K1QFJ6_MAGGI</name>
<dbReference type="GO" id="GO:0008270">
    <property type="term" value="F:zinc ion binding"/>
    <property type="evidence" value="ECO:0007669"/>
    <property type="project" value="InterPro"/>
</dbReference>
<proteinExistence type="predicted"/>
<dbReference type="InterPro" id="IPR000315">
    <property type="entry name" value="Znf_B-box"/>
</dbReference>
<sequence>MRGVLFRDTVGGRATKPKMETSDGGVDDLHITTYLLMDAEGNLYVGGNISMELMCEIHDGCELLPLYCMDCDCPICSHCITSNHVGHKFQNVSEVVESKLRQLEESLGNEHAVLRLHELLSDSENRQKQLAEHRENLLRNVVDREEEIIEKVKLWREKMTEKIINFTDNEEKMLGKDTTLASALLKCKERNLEIGREDIAVDRCGNILVSVPNDNAIHLLDKTLTFKKLLMTEEDCLHRPTAVALDAEGYLCVGCENGQIHVVNYQCLLNTNRLRRLKFPKISSNDSSLNFPGHFCQKTFDEILKNYDA</sequence>
<dbReference type="PROSITE" id="PS50119">
    <property type="entry name" value="ZF_BBOX"/>
    <property type="match status" value="1"/>
</dbReference>
<protein>
    <submittedName>
        <fullName evidence="1">Uncharacterized protein</fullName>
    </submittedName>
</protein>
<dbReference type="Gene3D" id="2.120.10.30">
    <property type="entry name" value="TolB, C-terminal domain"/>
    <property type="match status" value="1"/>
</dbReference>
<dbReference type="InParanoid" id="K1QFJ6"/>
<dbReference type="GO" id="GO:0061630">
    <property type="term" value="F:ubiquitin protein ligase activity"/>
    <property type="evidence" value="ECO:0007669"/>
    <property type="project" value="TreeGrafter"/>
</dbReference>
<dbReference type="PANTHER" id="PTHR25462:SF291">
    <property type="entry name" value="E3 UBIQUITIN-PROTEIN LIGASE TRIM45"/>
    <property type="match status" value="1"/>
</dbReference>
<evidence type="ECO:0000313" key="1">
    <source>
        <dbReference type="EMBL" id="EKC32643.1"/>
    </source>
</evidence>
<dbReference type="AlphaFoldDB" id="K1QFJ6"/>
<dbReference type="InterPro" id="IPR047153">
    <property type="entry name" value="TRIM45/56/19-like"/>
</dbReference>
<dbReference type="InterPro" id="IPR011042">
    <property type="entry name" value="6-blade_b-propeller_TolB-like"/>
</dbReference>
<organism evidence="1">
    <name type="scientific">Magallana gigas</name>
    <name type="common">Pacific oyster</name>
    <name type="synonym">Crassostrea gigas</name>
    <dbReference type="NCBI Taxonomy" id="29159"/>
    <lineage>
        <taxon>Eukaryota</taxon>
        <taxon>Metazoa</taxon>
        <taxon>Spiralia</taxon>
        <taxon>Lophotrochozoa</taxon>
        <taxon>Mollusca</taxon>
        <taxon>Bivalvia</taxon>
        <taxon>Autobranchia</taxon>
        <taxon>Pteriomorphia</taxon>
        <taxon>Ostreida</taxon>
        <taxon>Ostreoidea</taxon>
        <taxon>Ostreidae</taxon>
        <taxon>Magallana</taxon>
    </lineage>
</organism>
<dbReference type="PANTHER" id="PTHR25462">
    <property type="entry name" value="BONUS, ISOFORM C-RELATED"/>
    <property type="match status" value="1"/>
</dbReference>
<dbReference type="HOGENOM" id="CLU_900947_0_0_1"/>
<reference evidence="1" key="1">
    <citation type="journal article" date="2012" name="Nature">
        <title>The oyster genome reveals stress adaptation and complexity of shell formation.</title>
        <authorList>
            <person name="Zhang G."/>
            <person name="Fang X."/>
            <person name="Guo X."/>
            <person name="Li L."/>
            <person name="Luo R."/>
            <person name="Xu F."/>
            <person name="Yang P."/>
            <person name="Zhang L."/>
            <person name="Wang X."/>
            <person name="Qi H."/>
            <person name="Xiong Z."/>
            <person name="Que H."/>
            <person name="Xie Y."/>
            <person name="Holland P.W."/>
            <person name="Paps J."/>
            <person name="Zhu Y."/>
            <person name="Wu F."/>
            <person name="Chen Y."/>
            <person name="Wang J."/>
            <person name="Peng C."/>
            <person name="Meng J."/>
            <person name="Yang L."/>
            <person name="Liu J."/>
            <person name="Wen B."/>
            <person name="Zhang N."/>
            <person name="Huang Z."/>
            <person name="Zhu Q."/>
            <person name="Feng Y."/>
            <person name="Mount A."/>
            <person name="Hedgecock D."/>
            <person name="Xu Z."/>
            <person name="Liu Y."/>
            <person name="Domazet-Loso T."/>
            <person name="Du Y."/>
            <person name="Sun X."/>
            <person name="Zhang S."/>
            <person name="Liu B."/>
            <person name="Cheng P."/>
            <person name="Jiang X."/>
            <person name="Li J."/>
            <person name="Fan D."/>
            <person name="Wang W."/>
            <person name="Fu W."/>
            <person name="Wang T."/>
            <person name="Wang B."/>
            <person name="Zhang J."/>
            <person name="Peng Z."/>
            <person name="Li Y."/>
            <person name="Li N."/>
            <person name="Wang J."/>
            <person name="Chen M."/>
            <person name="He Y."/>
            <person name="Tan F."/>
            <person name="Song X."/>
            <person name="Zheng Q."/>
            <person name="Huang R."/>
            <person name="Yang H."/>
            <person name="Du X."/>
            <person name="Chen L."/>
            <person name="Yang M."/>
            <person name="Gaffney P.M."/>
            <person name="Wang S."/>
            <person name="Luo L."/>
            <person name="She Z."/>
            <person name="Ming Y."/>
            <person name="Huang W."/>
            <person name="Zhang S."/>
            <person name="Huang B."/>
            <person name="Zhang Y."/>
            <person name="Qu T."/>
            <person name="Ni P."/>
            <person name="Miao G."/>
            <person name="Wang J."/>
            <person name="Wang Q."/>
            <person name="Steinberg C.E."/>
            <person name="Wang H."/>
            <person name="Li N."/>
            <person name="Qian L."/>
            <person name="Zhang G."/>
            <person name="Li Y."/>
            <person name="Yang H."/>
            <person name="Liu X."/>
            <person name="Wang J."/>
            <person name="Yin Y."/>
            <person name="Wang J."/>
        </authorList>
    </citation>
    <scope>NUCLEOTIDE SEQUENCE [LARGE SCALE GENOMIC DNA]</scope>
    <source>
        <strain evidence="1">05x7-T-G4-1.051#20</strain>
    </source>
</reference>